<evidence type="ECO:0000313" key="1">
    <source>
        <dbReference type="EMBL" id="MFC4348281.1"/>
    </source>
</evidence>
<keyword evidence="2" id="KW-1185">Reference proteome</keyword>
<dbReference type="EMBL" id="JBHSCR010000007">
    <property type="protein sequence ID" value="MFC4348281.1"/>
    <property type="molecule type" value="Genomic_DNA"/>
</dbReference>
<evidence type="ECO:0000313" key="2">
    <source>
        <dbReference type="Proteomes" id="UP001595776"/>
    </source>
</evidence>
<name>A0ABV8UBV2_9PROT</name>
<dbReference type="Proteomes" id="UP001595776">
    <property type="component" value="Unassembled WGS sequence"/>
</dbReference>
<accession>A0ABV8UBV2</accession>
<dbReference type="InterPro" id="IPR009922">
    <property type="entry name" value="DUF1457"/>
</dbReference>
<dbReference type="RefSeq" id="WP_068145791.1">
    <property type="nucleotide sequence ID" value="NZ_JBHSCR010000007.1"/>
</dbReference>
<gene>
    <name evidence="1" type="ORF">ACFO5Q_10530</name>
</gene>
<protein>
    <submittedName>
        <fullName evidence="1">PAS domain-containing protein</fullName>
    </submittedName>
</protein>
<comment type="caution">
    <text evidence="1">The sequence shown here is derived from an EMBL/GenBank/DDBJ whole genome shotgun (WGS) entry which is preliminary data.</text>
</comment>
<organism evidence="1 2">
    <name type="scientific">Kordiimonas lipolytica</name>
    <dbReference type="NCBI Taxonomy" id="1662421"/>
    <lineage>
        <taxon>Bacteria</taxon>
        <taxon>Pseudomonadati</taxon>
        <taxon>Pseudomonadota</taxon>
        <taxon>Alphaproteobacteria</taxon>
        <taxon>Kordiimonadales</taxon>
        <taxon>Kordiimonadaceae</taxon>
        <taxon>Kordiimonas</taxon>
    </lineage>
</organism>
<sequence length="193" mass="21209">MLGEKDFQNFVAYWQSLADSAGDIPLRSAIQLKDIPKVAPCFYLLQWQGPEVMTVRLLGTALDAFIPDLGVGSDFLGVYHGEQKDFYTKAMAPICSHPCGMSITRQTTLSNGHKVDIRGVGLPARDENGAVTFQLGLTDTPDRDTPLGYSIDLQRNHSRIVEFDYFDIGYGVPNEKPAIPYDNEMAGSSTGMV</sequence>
<proteinExistence type="predicted"/>
<dbReference type="Pfam" id="PF07310">
    <property type="entry name" value="PAS_5"/>
    <property type="match status" value="1"/>
</dbReference>
<reference evidence="2" key="1">
    <citation type="journal article" date="2019" name="Int. J. Syst. Evol. Microbiol.">
        <title>The Global Catalogue of Microorganisms (GCM) 10K type strain sequencing project: providing services to taxonomists for standard genome sequencing and annotation.</title>
        <authorList>
            <consortium name="The Broad Institute Genomics Platform"/>
            <consortium name="The Broad Institute Genome Sequencing Center for Infectious Disease"/>
            <person name="Wu L."/>
            <person name="Ma J."/>
        </authorList>
    </citation>
    <scope>NUCLEOTIDE SEQUENCE [LARGE SCALE GENOMIC DNA]</scope>
    <source>
        <strain evidence="2">CGMCC 1.15304</strain>
    </source>
</reference>